<dbReference type="Proteomes" id="UP001144372">
    <property type="component" value="Unassembled WGS sequence"/>
</dbReference>
<evidence type="ECO:0000256" key="2">
    <source>
        <dbReference type="ARBA" id="ARBA00022448"/>
    </source>
</evidence>
<sequence>MRKVLKRICVAFIFSGLAFAGPAYADKIIQVAVSIIPQKYFVEKIGGERVNVSAMVLPGADPHNYEPKPQQMVALTGSDIYFAIGVPFENVWLQKFIAANPRMVVVHTEAGIQKIPMAHESFHGPAGENPHGGEALHEHAHDGLDPHIWLSPPLVSLQARHILDALVKADPEGRSYFEANYKKFINELVDLDLALMQVFYGKEASPEFMVFHPAWGYFANAYGLKQIPIEVEGKEPKAADLKRLIEYAQAQKVKTIFVQPQYSDAIARTIAASIGATVVPADPLAPDWAANLLQMGEKFKAALK</sequence>
<dbReference type="GO" id="GO:0007155">
    <property type="term" value="P:cell adhesion"/>
    <property type="evidence" value="ECO:0007669"/>
    <property type="project" value="InterPro"/>
</dbReference>
<evidence type="ECO:0000256" key="1">
    <source>
        <dbReference type="ARBA" id="ARBA00011028"/>
    </source>
</evidence>
<dbReference type="Pfam" id="PF01297">
    <property type="entry name" value="ZnuA"/>
    <property type="match status" value="1"/>
</dbReference>
<accession>A0A9W6D218</accession>
<evidence type="ECO:0000256" key="3">
    <source>
        <dbReference type="ARBA" id="ARBA00022729"/>
    </source>
</evidence>
<dbReference type="Gene3D" id="3.40.50.1980">
    <property type="entry name" value="Nitrogenase molybdenum iron protein domain"/>
    <property type="match status" value="2"/>
</dbReference>
<dbReference type="AlphaFoldDB" id="A0A9W6D218"/>
<dbReference type="PANTHER" id="PTHR42953:SF3">
    <property type="entry name" value="HIGH-AFFINITY ZINC UPTAKE SYSTEM PROTEIN ZNUA"/>
    <property type="match status" value="1"/>
</dbReference>
<organism evidence="6 7">
    <name type="scientific">Desulforhabdus amnigena</name>
    <dbReference type="NCBI Taxonomy" id="40218"/>
    <lineage>
        <taxon>Bacteria</taxon>
        <taxon>Pseudomonadati</taxon>
        <taxon>Thermodesulfobacteriota</taxon>
        <taxon>Syntrophobacteria</taxon>
        <taxon>Syntrophobacterales</taxon>
        <taxon>Syntrophobacteraceae</taxon>
        <taxon>Desulforhabdus</taxon>
    </lineage>
</organism>
<comment type="caution">
    <text evidence="6">The sequence shown here is derived from an EMBL/GenBank/DDBJ whole genome shotgun (WGS) entry which is preliminary data.</text>
</comment>
<feature type="chain" id="PRO_5040833986" evidence="5">
    <location>
        <begin position="26"/>
        <end position="304"/>
    </location>
</feature>
<reference evidence="6" key="1">
    <citation type="submission" date="2022-12" db="EMBL/GenBank/DDBJ databases">
        <title>Reference genome sequencing for broad-spectrum identification of bacterial and archaeal isolates by mass spectrometry.</title>
        <authorList>
            <person name="Sekiguchi Y."/>
            <person name="Tourlousse D.M."/>
        </authorList>
    </citation>
    <scope>NUCLEOTIDE SEQUENCE</scope>
    <source>
        <strain evidence="6">ASRB1</strain>
    </source>
</reference>
<dbReference type="PRINTS" id="PR00690">
    <property type="entry name" value="ADHESNFAMILY"/>
</dbReference>
<dbReference type="InterPro" id="IPR050492">
    <property type="entry name" value="Bact_metal-bind_prot9"/>
</dbReference>
<dbReference type="InterPro" id="IPR006128">
    <property type="entry name" value="Lipoprotein_PsaA-like"/>
</dbReference>
<dbReference type="SUPFAM" id="SSF53807">
    <property type="entry name" value="Helical backbone' metal receptor"/>
    <property type="match status" value="1"/>
</dbReference>
<feature type="signal peptide" evidence="5">
    <location>
        <begin position="1"/>
        <end position="25"/>
    </location>
</feature>
<dbReference type="EMBL" id="BSDR01000001">
    <property type="protein sequence ID" value="GLI33519.1"/>
    <property type="molecule type" value="Genomic_DNA"/>
</dbReference>
<dbReference type="InterPro" id="IPR006127">
    <property type="entry name" value="ZnuA-like"/>
</dbReference>
<dbReference type="GO" id="GO:0046872">
    <property type="term" value="F:metal ion binding"/>
    <property type="evidence" value="ECO:0007669"/>
    <property type="project" value="InterPro"/>
</dbReference>
<evidence type="ECO:0000256" key="5">
    <source>
        <dbReference type="SAM" id="SignalP"/>
    </source>
</evidence>
<dbReference type="RefSeq" id="WP_281792554.1">
    <property type="nucleotide sequence ID" value="NZ_BSDR01000001.1"/>
</dbReference>
<keyword evidence="2 4" id="KW-0813">Transport</keyword>
<name>A0A9W6D218_9BACT</name>
<comment type="similarity">
    <text evidence="1 4">Belongs to the bacterial solute-binding protein 9 family.</text>
</comment>
<dbReference type="GO" id="GO:0030001">
    <property type="term" value="P:metal ion transport"/>
    <property type="evidence" value="ECO:0007669"/>
    <property type="project" value="InterPro"/>
</dbReference>
<protein>
    <submittedName>
        <fullName evidence="6">Cation ABC transporter substrate-binding protein</fullName>
    </submittedName>
</protein>
<evidence type="ECO:0000256" key="4">
    <source>
        <dbReference type="RuleBase" id="RU003512"/>
    </source>
</evidence>
<gene>
    <name evidence="6" type="ORF">DAMNIGENAA_09520</name>
</gene>
<evidence type="ECO:0000313" key="6">
    <source>
        <dbReference type="EMBL" id="GLI33519.1"/>
    </source>
</evidence>
<keyword evidence="3 5" id="KW-0732">Signal</keyword>
<keyword evidence="7" id="KW-1185">Reference proteome</keyword>
<evidence type="ECO:0000313" key="7">
    <source>
        <dbReference type="Proteomes" id="UP001144372"/>
    </source>
</evidence>
<proteinExistence type="inferred from homology"/>
<dbReference type="PANTHER" id="PTHR42953">
    <property type="entry name" value="HIGH-AFFINITY ZINC UPTAKE SYSTEM PROTEIN ZNUA-RELATED"/>
    <property type="match status" value="1"/>
</dbReference>